<comment type="caution">
    <text evidence="8">The sequence shown here is derived from an EMBL/GenBank/DDBJ whole genome shotgun (WGS) entry which is preliminary data.</text>
</comment>
<dbReference type="Gene3D" id="1.25.40.10">
    <property type="entry name" value="Tetratricopeptide repeat domain"/>
    <property type="match status" value="1"/>
</dbReference>
<reference evidence="8 9" key="1">
    <citation type="submission" date="2019-09" db="EMBL/GenBank/DDBJ databases">
        <title>Segnochrobactrum spirostomi gen. nov., sp. nov., isolated from the ciliate Spirostomum cf. yagiui and description of a novel family, Segnochrobactraceae fam. nov. within the order Rhizobiales of the class Alphaproteobacteria.</title>
        <authorList>
            <person name="Akter S."/>
            <person name="Shazib S.U.A."/>
            <person name="Shin M.K."/>
        </authorList>
    </citation>
    <scope>NUCLEOTIDE SEQUENCE [LARGE SCALE GENOMIC DNA]</scope>
    <source>
        <strain evidence="8 9">Sp-1</strain>
    </source>
</reference>
<dbReference type="PROSITE" id="PS50005">
    <property type="entry name" value="TPR"/>
    <property type="match status" value="1"/>
</dbReference>
<evidence type="ECO:0000256" key="4">
    <source>
        <dbReference type="ARBA" id="ARBA00022803"/>
    </source>
</evidence>
<dbReference type="EMBL" id="VWNA01000001">
    <property type="protein sequence ID" value="MQT12305.1"/>
    <property type="molecule type" value="Genomic_DNA"/>
</dbReference>
<keyword evidence="6" id="KW-1133">Transmembrane helix</keyword>
<accession>A0A6A7Y0N2</accession>
<keyword evidence="6" id="KW-0472">Membrane</keyword>
<evidence type="ECO:0000256" key="5">
    <source>
        <dbReference type="PROSITE-ProRule" id="PRU00339"/>
    </source>
</evidence>
<proteinExistence type="predicted"/>
<sequence length="368" mass="39208">MIWAIFAIMTAAAVLAVLVPLARADEKSGDAADVSVYRLQLFELEREIMRGVLSPADAEAARAEVGRRLLRAANRERQALAVRVWRRRAAMIAVVLFVPGAAAALYWFQGRPALSDAPLDERAMSFPNDLSGLLAQVEKRLAADPDDARGWRVVAPIYLQLGRAQDAAEAYRNAIRLEGEDPVLEAGLGESLTAVAGGIVTRRAWDAFQSAATGDPSAVKPRFYIALGLTQSGRNGEAITAWRELLKDARGDEPWAKVARAQLAKLTGQPAPAGAADAGVPAGGEPIAAMPPAERRAMIEQMVAGLDQRLKTQGGTIDEWLRLIRSYAVLGDTAQAKSAAALAKAAFPGDDVAAGRIDDAARSMDQPN</sequence>
<keyword evidence="6" id="KW-0812">Transmembrane</keyword>
<dbReference type="PANTHER" id="PTHR47870:SF1">
    <property type="entry name" value="CYTOCHROME C-TYPE BIOGENESIS PROTEIN CCMH"/>
    <property type="match status" value="1"/>
</dbReference>
<keyword evidence="3" id="KW-0201">Cytochrome c-type biogenesis</keyword>
<evidence type="ECO:0000256" key="2">
    <source>
        <dbReference type="ARBA" id="ARBA00022737"/>
    </source>
</evidence>
<feature type="transmembrane region" description="Helical" evidence="6">
    <location>
        <begin position="89"/>
        <end position="108"/>
    </location>
</feature>
<evidence type="ECO:0000256" key="3">
    <source>
        <dbReference type="ARBA" id="ARBA00022748"/>
    </source>
</evidence>
<evidence type="ECO:0000313" key="9">
    <source>
        <dbReference type="Proteomes" id="UP000332515"/>
    </source>
</evidence>
<dbReference type="Proteomes" id="UP000332515">
    <property type="component" value="Unassembled WGS sequence"/>
</dbReference>
<feature type="domain" description="Cytochrome c-type biogenesis protein H TPR" evidence="7">
    <location>
        <begin position="127"/>
        <end position="247"/>
    </location>
</feature>
<keyword evidence="2" id="KW-0677">Repeat</keyword>
<protein>
    <submittedName>
        <fullName evidence="8">C-type cytochrome biogenesis protein CcmI</fullName>
    </submittedName>
</protein>
<comment type="subcellular location">
    <subcellularLocation>
        <location evidence="1">Cell envelope</location>
    </subcellularLocation>
</comment>
<dbReference type="NCBIfam" id="TIGR03142">
    <property type="entry name" value="cytochro_ccmI"/>
    <property type="match status" value="1"/>
</dbReference>
<dbReference type="RefSeq" id="WP_153479592.1">
    <property type="nucleotide sequence ID" value="NZ_VWNA01000001.1"/>
</dbReference>
<dbReference type="PANTHER" id="PTHR47870">
    <property type="entry name" value="CYTOCHROME C-TYPE BIOGENESIS PROTEIN CCMH"/>
    <property type="match status" value="1"/>
</dbReference>
<dbReference type="InterPro" id="IPR011990">
    <property type="entry name" value="TPR-like_helical_dom_sf"/>
</dbReference>
<dbReference type="InterPro" id="IPR019734">
    <property type="entry name" value="TPR_rpt"/>
</dbReference>
<dbReference type="AlphaFoldDB" id="A0A6A7Y0N2"/>
<dbReference type="InterPro" id="IPR017560">
    <property type="entry name" value="Cyt_c_biogenesis_CcmI"/>
</dbReference>
<keyword evidence="4 5" id="KW-0802">TPR repeat</keyword>
<dbReference type="GO" id="GO:0030313">
    <property type="term" value="C:cell envelope"/>
    <property type="evidence" value="ECO:0007669"/>
    <property type="project" value="UniProtKB-SubCell"/>
</dbReference>
<organism evidence="8 9">
    <name type="scientific">Segnochrobactrum spirostomi</name>
    <dbReference type="NCBI Taxonomy" id="2608987"/>
    <lineage>
        <taxon>Bacteria</taxon>
        <taxon>Pseudomonadati</taxon>
        <taxon>Pseudomonadota</taxon>
        <taxon>Alphaproteobacteria</taxon>
        <taxon>Hyphomicrobiales</taxon>
        <taxon>Segnochrobactraceae</taxon>
        <taxon>Segnochrobactrum</taxon>
    </lineage>
</organism>
<dbReference type="InterPro" id="IPR056413">
    <property type="entry name" value="TPR_CcmH_CycH"/>
</dbReference>
<dbReference type="InterPro" id="IPR051263">
    <property type="entry name" value="C-type_cytochrome_biogenesis"/>
</dbReference>
<dbReference type="GO" id="GO:0017004">
    <property type="term" value="P:cytochrome complex assembly"/>
    <property type="evidence" value="ECO:0007669"/>
    <property type="project" value="UniProtKB-KW"/>
</dbReference>
<gene>
    <name evidence="8" type="primary">ccmI</name>
    <name evidence="8" type="ORF">F0357_06440</name>
</gene>
<evidence type="ECO:0000259" key="7">
    <source>
        <dbReference type="Pfam" id="PF23914"/>
    </source>
</evidence>
<dbReference type="SUPFAM" id="SSF48452">
    <property type="entry name" value="TPR-like"/>
    <property type="match status" value="1"/>
</dbReference>
<evidence type="ECO:0000313" key="8">
    <source>
        <dbReference type="EMBL" id="MQT12305.1"/>
    </source>
</evidence>
<evidence type="ECO:0000256" key="1">
    <source>
        <dbReference type="ARBA" id="ARBA00004196"/>
    </source>
</evidence>
<dbReference type="Pfam" id="PF23914">
    <property type="entry name" value="TPR_CcmH_CycH"/>
    <property type="match status" value="1"/>
</dbReference>
<evidence type="ECO:0000256" key="6">
    <source>
        <dbReference type="SAM" id="Phobius"/>
    </source>
</evidence>
<keyword evidence="9" id="KW-1185">Reference proteome</keyword>
<feature type="repeat" description="TPR" evidence="5">
    <location>
        <begin position="148"/>
        <end position="181"/>
    </location>
</feature>
<name>A0A6A7Y0N2_9HYPH</name>